<keyword evidence="1" id="KW-0378">Hydrolase</keyword>
<protein>
    <submittedName>
        <fullName evidence="5">GAF domain-containing protein</fullName>
    </submittedName>
</protein>
<dbReference type="PANTHER" id="PTHR43156">
    <property type="entry name" value="STAGE II SPORULATION PROTEIN E-RELATED"/>
    <property type="match status" value="1"/>
</dbReference>
<evidence type="ECO:0000259" key="3">
    <source>
        <dbReference type="SMART" id="SM00065"/>
    </source>
</evidence>
<evidence type="ECO:0000313" key="5">
    <source>
        <dbReference type="EMBL" id="RYU14559.1"/>
    </source>
</evidence>
<feature type="domain" description="PPM-type phosphatase" evidence="4">
    <location>
        <begin position="221"/>
        <end position="439"/>
    </location>
</feature>
<feature type="compositionally biased region" description="Basic and acidic residues" evidence="2">
    <location>
        <begin position="8"/>
        <end position="17"/>
    </location>
</feature>
<dbReference type="EMBL" id="SDPU01000010">
    <property type="protein sequence ID" value="RYU14559.1"/>
    <property type="molecule type" value="Genomic_DNA"/>
</dbReference>
<dbReference type="Pfam" id="PF07228">
    <property type="entry name" value="SpoIIE"/>
    <property type="match status" value="1"/>
</dbReference>
<dbReference type="InterPro" id="IPR052016">
    <property type="entry name" value="Bact_Sigma-Reg"/>
</dbReference>
<dbReference type="InterPro" id="IPR036457">
    <property type="entry name" value="PPM-type-like_dom_sf"/>
</dbReference>
<dbReference type="SUPFAM" id="SSF55781">
    <property type="entry name" value="GAF domain-like"/>
    <property type="match status" value="1"/>
</dbReference>
<gene>
    <name evidence="5" type="ORF">ETU37_03315</name>
</gene>
<dbReference type="Pfam" id="PF13185">
    <property type="entry name" value="GAF_2"/>
    <property type="match status" value="1"/>
</dbReference>
<dbReference type="GO" id="GO:0016791">
    <property type="term" value="F:phosphatase activity"/>
    <property type="evidence" value="ECO:0007669"/>
    <property type="project" value="TreeGrafter"/>
</dbReference>
<proteinExistence type="predicted"/>
<dbReference type="RefSeq" id="WP_129985443.1">
    <property type="nucleotide sequence ID" value="NZ_SDPU01000010.1"/>
</dbReference>
<evidence type="ECO:0000313" key="6">
    <source>
        <dbReference type="Proteomes" id="UP000291189"/>
    </source>
</evidence>
<dbReference type="InterPro" id="IPR003018">
    <property type="entry name" value="GAF"/>
</dbReference>
<dbReference type="SMART" id="SM00065">
    <property type="entry name" value="GAF"/>
    <property type="match status" value="1"/>
</dbReference>
<dbReference type="Gene3D" id="3.60.40.10">
    <property type="entry name" value="PPM-type phosphatase domain"/>
    <property type="match status" value="1"/>
</dbReference>
<reference evidence="5 6" key="1">
    <citation type="submission" date="2019-01" db="EMBL/GenBank/DDBJ databases">
        <title>Nocardioides guangzhouensis sp. nov., an actinobacterium isolated from soil.</title>
        <authorList>
            <person name="Fu Y."/>
            <person name="Cai Y."/>
            <person name="Lin Z."/>
            <person name="Chen P."/>
        </authorList>
    </citation>
    <scope>NUCLEOTIDE SEQUENCE [LARGE SCALE GENOMIC DNA]</scope>
    <source>
        <strain evidence="5 6">NBRC 105384</strain>
    </source>
</reference>
<feature type="domain" description="GAF" evidence="3">
    <location>
        <begin position="59"/>
        <end position="204"/>
    </location>
</feature>
<feature type="region of interest" description="Disordered" evidence="2">
    <location>
        <begin position="1"/>
        <end position="24"/>
    </location>
</feature>
<evidence type="ECO:0000259" key="4">
    <source>
        <dbReference type="SMART" id="SM00331"/>
    </source>
</evidence>
<comment type="caution">
    <text evidence="5">The sequence shown here is derived from an EMBL/GenBank/DDBJ whole genome shotgun (WGS) entry which is preliminary data.</text>
</comment>
<sequence length="455" mass="48219">MRNSGLWEDLRGLEHPGPEPGRARTARRALTRVADMKREAAVPGDAPSTDAVLPGDGAVSHPGLGSLLDKVRATLHANTATLLVLDSTRTLLEPLATVGLDRTLRRARRVPIGRGFAGRIAQTRQPVFLTKVDDSTVVNPVLVDHHVRALLGVPVLHGSELVGVLHVGFLQEHSASEEATRLLSEFAAELGSLLHDQFAVEEHTAALTLQRSLLPTAVVAPPGISIAARYVPADGDLGGDWYDVFELPGKRLGIVMGDVVGHGLDAAIVMGRLRSALRAYALDHDDPAEVLSHLDRKLCHFEPGAFATVIFGVSSAPFTEWQFSSAGHYPPLVATAGKPAAAASVRSDRLLGVSPDARRRTTLVPVPVGGFLCLYTDGLVERRPQADGSHRLAVPNNTALLARALSEGGDPEMCCIRALAEVVGDHVADDDIAVLVAHVEPAGGNDEPPAEEDVP</sequence>
<name>A0A4Q5J9G9_9ACTN</name>
<accession>A0A4Q5J9G9</accession>
<dbReference type="Proteomes" id="UP000291189">
    <property type="component" value="Unassembled WGS sequence"/>
</dbReference>
<dbReference type="SMART" id="SM00331">
    <property type="entry name" value="PP2C_SIG"/>
    <property type="match status" value="1"/>
</dbReference>
<organism evidence="5 6">
    <name type="scientific">Nocardioides iriomotensis</name>
    <dbReference type="NCBI Taxonomy" id="715784"/>
    <lineage>
        <taxon>Bacteria</taxon>
        <taxon>Bacillati</taxon>
        <taxon>Actinomycetota</taxon>
        <taxon>Actinomycetes</taxon>
        <taxon>Propionibacteriales</taxon>
        <taxon>Nocardioidaceae</taxon>
        <taxon>Nocardioides</taxon>
    </lineage>
</organism>
<dbReference type="PANTHER" id="PTHR43156:SF2">
    <property type="entry name" value="STAGE II SPORULATION PROTEIN E"/>
    <property type="match status" value="1"/>
</dbReference>
<dbReference type="InterPro" id="IPR029016">
    <property type="entry name" value="GAF-like_dom_sf"/>
</dbReference>
<evidence type="ECO:0000256" key="2">
    <source>
        <dbReference type="SAM" id="MobiDB-lite"/>
    </source>
</evidence>
<keyword evidence="6" id="KW-1185">Reference proteome</keyword>
<dbReference type="Gene3D" id="3.30.450.40">
    <property type="match status" value="1"/>
</dbReference>
<dbReference type="OrthoDB" id="118142at2"/>
<dbReference type="AlphaFoldDB" id="A0A4Q5J9G9"/>
<evidence type="ECO:0000256" key="1">
    <source>
        <dbReference type="ARBA" id="ARBA00022801"/>
    </source>
</evidence>
<dbReference type="InterPro" id="IPR001932">
    <property type="entry name" value="PPM-type_phosphatase-like_dom"/>
</dbReference>